<reference evidence="2" key="1">
    <citation type="journal article" date="2020" name="Stud. Mycol.">
        <title>101 Dothideomycetes genomes: a test case for predicting lifestyles and emergence of pathogens.</title>
        <authorList>
            <person name="Haridas S."/>
            <person name="Albert R."/>
            <person name="Binder M."/>
            <person name="Bloem J."/>
            <person name="Labutti K."/>
            <person name="Salamov A."/>
            <person name="Andreopoulos B."/>
            <person name="Baker S."/>
            <person name="Barry K."/>
            <person name="Bills G."/>
            <person name="Bluhm B."/>
            <person name="Cannon C."/>
            <person name="Castanera R."/>
            <person name="Culley D."/>
            <person name="Daum C."/>
            <person name="Ezra D."/>
            <person name="Gonzalez J."/>
            <person name="Henrissat B."/>
            <person name="Kuo A."/>
            <person name="Liang C."/>
            <person name="Lipzen A."/>
            <person name="Lutzoni F."/>
            <person name="Magnuson J."/>
            <person name="Mondo S."/>
            <person name="Nolan M."/>
            <person name="Ohm R."/>
            <person name="Pangilinan J."/>
            <person name="Park H.-J."/>
            <person name="Ramirez L."/>
            <person name="Alfaro M."/>
            <person name="Sun H."/>
            <person name="Tritt A."/>
            <person name="Yoshinaga Y."/>
            <person name="Zwiers L.-H."/>
            <person name="Turgeon B."/>
            <person name="Goodwin S."/>
            <person name="Spatafora J."/>
            <person name="Crous P."/>
            <person name="Grigoriev I."/>
        </authorList>
    </citation>
    <scope>NUCLEOTIDE SEQUENCE</scope>
    <source>
        <strain evidence="2">CBS 133067</strain>
    </source>
</reference>
<sequence length="366" mass="42018">MPQRAAIASMSLGRAWVHKLPNKLDQAAKYGFEGIEMFFEDIEYFAFDMFHVNSPSDLTQDNYIDAASAIRTLCNDRGLEIVCLQPFMNYEGLRDREAHARRLEQMKLWLRIAKVLGTTIVQIPSSMLPEEELSGDVDEMVQDLQEVANLGLQESPVIRFAYESLAWGTFVDTWEQCWKIVEMVDRPNFGVCLDTYNIAGRVYADPTAAEGKTPDALSNIMASIERLRNTVNVEKVFFVQVVDAEKLEQPLIEGHQFYNPVQPARMSWSRNCRLFYGEQDRGGYLPVKEIADVFLNGIGFEGWWSMELFNRCMAFEDPGIPEELARRGMESWIKLKRDLHIVDANNDDGDIAPNDIQYDYRLQLKL</sequence>
<evidence type="ECO:0000259" key="1">
    <source>
        <dbReference type="Pfam" id="PF01261"/>
    </source>
</evidence>
<dbReference type="Gene3D" id="3.20.20.150">
    <property type="entry name" value="Divalent-metal-dependent TIM barrel enzymes"/>
    <property type="match status" value="1"/>
</dbReference>
<dbReference type="InterPro" id="IPR050312">
    <property type="entry name" value="IolE/XylAMocC-like"/>
</dbReference>
<dbReference type="EMBL" id="ML978127">
    <property type="protein sequence ID" value="KAF2097926.1"/>
    <property type="molecule type" value="Genomic_DNA"/>
</dbReference>
<proteinExistence type="predicted"/>
<dbReference type="AlphaFoldDB" id="A0A9P4I9X0"/>
<accession>A0A9P4I9X0</accession>
<keyword evidence="3" id="KW-1185">Reference proteome</keyword>
<dbReference type="PANTHER" id="PTHR12110">
    <property type="entry name" value="HYDROXYPYRUVATE ISOMERASE"/>
    <property type="match status" value="1"/>
</dbReference>
<dbReference type="SUPFAM" id="SSF51658">
    <property type="entry name" value="Xylose isomerase-like"/>
    <property type="match status" value="1"/>
</dbReference>
<name>A0A9P4I9X0_9PEZI</name>
<comment type="caution">
    <text evidence="2">The sequence shown here is derived from an EMBL/GenBank/DDBJ whole genome shotgun (WGS) entry which is preliminary data.</text>
</comment>
<keyword evidence="2" id="KW-0413">Isomerase</keyword>
<evidence type="ECO:0000313" key="3">
    <source>
        <dbReference type="Proteomes" id="UP000799772"/>
    </source>
</evidence>
<organism evidence="2 3">
    <name type="scientific">Rhizodiscina lignyota</name>
    <dbReference type="NCBI Taxonomy" id="1504668"/>
    <lineage>
        <taxon>Eukaryota</taxon>
        <taxon>Fungi</taxon>
        <taxon>Dikarya</taxon>
        <taxon>Ascomycota</taxon>
        <taxon>Pezizomycotina</taxon>
        <taxon>Dothideomycetes</taxon>
        <taxon>Pleosporomycetidae</taxon>
        <taxon>Aulographales</taxon>
        <taxon>Rhizodiscinaceae</taxon>
        <taxon>Rhizodiscina</taxon>
    </lineage>
</organism>
<protein>
    <submittedName>
        <fullName evidence="2">Sugar phosphate isomerase</fullName>
    </submittedName>
</protein>
<dbReference type="InterPro" id="IPR013022">
    <property type="entry name" value="Xyl_isomerase-like_TIM-brl"/>
</dbReference>
<dbReference type="Proteomes" id="UP000799772">
    <property type="component" value="Unassembled WGS sequence"/>
</dbReference>
<dbReference type="OrthoDB" id="5360893at2759"/>
<dbReference type="Pfam" id="PF01261">
    <property type="entry name" value="AP_endonuc_2"/>
    <property type="match status" value="1"/>
</dbReference>
<dbReference type="PANTHER" id="PTHR12110:SF21">
    <property type="entry name" value="XYLOSE ISOMERASE-LIKE TIM BARREL DOMAIN-CONTAINING PROTEIN"/>
    <property type="match status" value="1"/>
</dbReference>
<gene>
    <name evidence="2" type="ORF">NA57DRAFT_66445</name>
</gene>
<dbReference type="GO" id="GO:0016853">
    <property type="term" value="F:isomerase activity"/>
    <property type="evidence" value="ECO:0007669"/>
    <property type="project" value="UniProtKB-KW"/>
</dbReference>
<evidence type="ECO:0000313" key="2">
    <source>
        <dbReference type="EMBL" id="KAF2097926.1"/>
    </source>
</evidence>
<feature type="domain" description="Xylose isomerase-like TIM barrel" evidence="1">
    <location>
        <begin position="24"/>
        <end position="332"/>
    </location>
</feature>
<dbReference type="InterPro" id="IPR036237">
    <property type="entry name" value="Xyl_isomerase-like_sf"/>
</dbReference>